<feature type="region of interest" description="Disordered" evidence="7">
    <location>
        <begin position="199"/>
        <end position="251"/>
    </location>
</feature>
<evidence type="ECO:0000256" key="3">
    <source>
        <dbReference type="ARBA" id="ARBA00023155"/>
    </source>
</evidence>
<name>A0A0L0SQ78_ALLM3</name>
<evidence type="ECO:0000259" key="8">
    <source>
        <dbReference type="PROSITE" id="PS50071"/>
    </source>
</evidence>
<dbReference type="SUPFAM" id="SSF46689">
    <property type="entry name" value="Homeodomain-like"/>
    <property type="match status" value="1"/>
</dbReference>
<dbReference type="Gene3D" id="1.10.10.60">
    <property type="entry name" value="Homeodomain-like"/>
    <property type="match status" value="1"/>
</dbReference>
<evidence type="ECO:0000256" key="6">
    <source>
        <dbReference type="RuleBase" id="RU000682"/>
    </source>
</evidence>
<evidence type="ECO:0000256" key="1">
    <source>
        <dbReference type="ARBA" id="ARBA00004123"/>
    </source>
</evidence>
<comment type="subcellular location">
    <subcellularLocation>
        <location evidence="1 5 6">Nucleus</location>
    </subcellularLocation>
</comment>
<keyword evidence="2 5" id="KW-0238">DNA-binding</keyword>
<feature type="compositionally biased region" description="Low complexity" evidence="7">
    <location>
        <begin position="230"/>
        <end position="242"/>
    </location>
</feature>
<dbReference type="GO" id="GO:0005634">
    <property type="term" value="C:nucleus"/>
    <property type="evidence" value="ECO:0007669"/>
    <property type="project" value="UniProtKB-SubCell"/>
</dbReference>
<reference evidence="10" key="2">
    <citation type="submission" date="2009-11" db="EMBL/GenBank/DDBJ databases">
        <title>The Genome Sequence of Allomyces macrogynus strain ATCC 38327.</title>
        <authorList>
            <consortium name="The Broad Institute Genome Sequencing Platform"/>
            <person name="Russ C."/>
            <person name="Cuomo C."/>
            <person name="Shea T."/>
            <person name="Young S.K."/>
            <person name="Zeng Q."/>
            <person name="Koehrsen M."/>
            <person name="Haas B."/>
            <person name="Borodovsky M."/>
            <person name="Guigo R."/>
            <person name="Alvarado L."/>
            <person name="Berlin A."/>
            <person name="Borenstein D."/>
            <person name="Chen Z."/>
            <person name="Engels R."/>
            <person name="Freedman E."/>
            <person name="Gellesch M."/>
            <person name="Goldberg J."/>
            <person name="Griggs A."/>
            <person name="Gujja S."/>
            <person name="Heiman D."/>
            <person name="Hepburn T."/>
            <person name="Howarth C."/>
            <person name="Jen D."/>
            <person name="Larson L."/>
            <person name="Lewis B."/>
            <person name="Mehta T."/>
            <person name="Park D."/>
            <person name="Pearson M."/>
            <person name="Roberts A."/>
            <person name="Saif S."/>
            <person name="Shenoy N."/>
            <person name="Sisk P."/>
            <person name="Stolte C."/>
            <person name="Sykes S."/>
            <person name="Walk T."/>
            <person name="White J."/>
            <person name="Yandava C."/>
            <person name="Burger G."/>
            <person name="Gray M.W."/>
            <person name="Holland P.W.H."/>
            <person name="King N."/>
            <person name="Lang F.B.F."/>
            <person name="Roger A.J."/>
            <person name="Ruiz-Trillo I."/>
            <person name="Lander E."/>
            <person name="Nusbaum C."/>
        </authorList>
    </citation>
    <scope>NUCLEOTIDE SEQUENCE [LARGE SCALE GENOMIC DNA]</scope>
    <source>
        <strain evidence="10">ATCC 38327</strain>
    </source>
</reference>
<dbReference type="SMR" id="A0A0L0SQ78"/>
<dbReference type="VEuPathDB" id="FungiDB:AMAG_10054"/>
<evidence type="ECO:0000256" key="5">
    <source>
        <dbReference type="PROSITE-ProRule" id="PRU00108"/>
    </source>
</evidence>
<sequence length="489" mass="50231">MPLSPSSSFDLALPSLFPSSCSSLPHPAGPEGSFGSMVPASAPVTAAATAASSAMTDCWTVSGQAAAAAALHGPAAVPVPRPFNFATTTTTTTTTTPSTLLAAPTTSADVAAASWMTSFLPTPLAETAPTGRSAATAADALDAAARLPFMAPPSNAPLVLHHPFMPFADQYAKPEPATAAAAPANRVAPVVIKNEHVLAAPPSPLPSPRPSPASSNATHHLAATSDDDTTSTGPAPPAAATSEKPRSRLTREQTAILKRVYAVTYFPDRATKEQLAGELGIPVRTVQIWFQNQRQYHRIKLKKKAAKAKASGASGDLESAAITKVALPRVKSTASASSKSATPALVELRPAATAAPPTPVPTPTLPALAPLLARRASAPVAASRIPLPVPPAAPLGLPTVLPMTPTSPHDHAWHAPAPLVAPAPPPAAPAPEFQLDYVAFEALLNTYPASANAVAHGNAHWLPMTTQAQSQQQYSSAAVPRQRAYSWMQ</sequence>
<reference evidence="9 10" key="1">
    <citation type="submission" date="2009-11" db="EMBL/GenBank/DDBJ databases">
        <title>Annotation of Allomyces macrogynus ATCC 38327.</title>
        <authorList>
            <consortium name="The Broad Institute Genome Sequencing Platform"/>
            <person name="Russ C."/>
            <person name="Cuomo C."/>
            <person name="Burger G."/>
            <person name="Gray M.W."/>
            <person name="Holland P.W.H."/>
            <person name="King N."/>
            <person name="Lang F.B.F."/>
            <person name="Roger A.J."/>
            <person name="Ruiz-Trillo I."/>
            <person name="Young S.K."/>
            <person name="Zeng Q."/>
            <person name="Gargeya S."/>
            <person name="Fitzgerald M."/>
            <person name="Haas B."/>
            <person name="Abouelleil A."/>
            <person name="Alvarado L."/>
            <person name="Arachchi H.M."/>
            <person name="Berlin A."/>
            <person name="Chapman S.B."/>
            <person name="Gearin G."/>
            <person name="Goldberg J."/>
            <person name="Griggs A."/>
            <person name="Gujja S."/>
            <person name="Hansen M."/>
            <person name="Heiman D."/>
            <person name="Howarth C."/>
            <person name="Larimer J."/>
            <person name="Lui A."/>
            <person name="MacDonald P.J.P."/>
            <person name="McCowen C."/>
            <person name="Montmayeur A."/>
            <person name="Murphy C."/>
            <person name="Neiman D."/>
            <person name="Pearson M."/>
            <person name="Priest M."/>
            <person name="Roberts A."/>
            <person name="Saif S."/>
            <person name="Shea T."/>
            <person name="Sisk P."/>
            <person name="Stolte C."/>
            <person name="Sykes S."/>
            <person name="Wortman J."/>
            <person name="Nusbaum C."/>
            <person name="Birren B."/>
        </authorList>
    </citation>
    <scope>NUCLEOTIDE SEQUENCE [LARGE SCALE GENOMIC DNA]</scope>
    <source>
        <strain evidence="9 10">ATCC 38327</strain>
    </source>
</reference>
<dbReference type="Proteomes" id="UP000054350">
    <property type="component" value="Unassembled WGS sequence"/>
</dbReference>
<dbReference type="InterPro" id="IPR001356">
    <property type="entry name" value="HD"/>
</dbReference>
<evidence type="ECO:0000313" key="10">
    <source>
        <dbReference type="Proteomes" id="UP000054350"/>
    </source>
</evidence>
<dbReference type="GO" id="GO:0000981">
    <property type="term" value="F:DNA-binding transcription factor activity, RNA polymerase II-specific"/>
    <property type="evidence" value="ECO:0007669"/>
    <property type="project" value="InterPro"/>
</dbReference>
<organism evidence="9 10">
    <name type="scientific">Allomyces macrogynus (strain ATCC 38327)</name>
    <name type="common">Allomyces javanicus var. macrogynus</name>
    <dbReference type="NCBI Taxonomy" id="578462"/>
    <lineage>
        <taxon>Eukaryota</taxon>
        <taxon>Fungi</taxon>
        <taxon>Fungi incertae sedis</taxon>
        <taxon>Blastocladiomycota</taxon>
        <taxon>Blastocladiomycetes</taxon>
        <taxon>Blastocladiales</taxon>
        <taxon>Blastocladiaceae</taxon>
        <taxon>Allomyces</taxon>
    </lineage>
</organism>
<keyword evidence="10" id="KW-1185">Reference proteome</keyword>
<dbReference type="OrthoDB" id="6159439at2759"/>
<evidence type="ECO:0000313" key="9">
    <source>
        <dbReference type="EMBL" id="KNE64703.1"/>
    </source>
</evidence>
<dbReference type="PROSITE" id="PS00027">
    <property type="entry name" value="HOMEOBOX_1"/>
    <property type="match status" value="1"/>
</dbReference>
<protein>
    <recommendedName>
        <fullName evidence="8">Homeobox domain-containing protein</fullName>
    </recommendedName>
</protein>
<feature type="DNA-binding region" description="Homeobox" evidence="5">
    <location>
        <begin position="242"/>
        <end position="301"/>
    </location>
</feature>
<evidence type="ECO:0000256" key="4">
    <source>
        <dbReference type="ARBA" id="ARBA00023242"/>
    </source>
</evidence>
<dbReference type="GO" id="GO:0000977">
    <property type="term" value="F:RNA polymerase II transcription regulatory region sequence-specific DNA binding"/>
    <property type="evidence" value="ECO:0007669"/>
    <property type="project" value="TreeGrafter"/>
</dbReference>
<feature type="compositionally biased region" description="Pro residues" evidence="7">
    <location>
        <begin position="201"/>
        <end position="211"/>
    </location>
</feature>
<keyword evidence="4 5" id="KW-0539">Nucleus</keyword>
<dbReference type="OMA" id="HAWHAPA"/>
<dbReference type="InterPro" id="IPR009057">
    <property type="entry name" value="Homeodomain-like_sf"/>
</dbReference>
<keyword evidence="3 5" id="KW-0371">Homeobox</keyword>
<dbReference type="Pfam" id="PF00046">
    <property type="entry name" value="Homeodomain"/>
    <property type="match status" value="1"/>
</dbReference>
<feature type="domain" description="Homeobox" evidence="8">
    <location>
        <begin position="240"/>
        <end position="300"/>
    </location>
</feature>
<dbReference type="CDD" id="cd00086">
    <property type="entry name" value="homeodomain"/>
    <property type="match status" value="1"/>
</dbReference>
<dbReference type="PANTHER" id="PTHR24208">
    <property type="entry name" value="LIM/HOMEOBOX PROTEIN LHX"/>
    <property type="match status" value="1"/>
</dbReference>
<dbReference type="STRING" id="578462.A0A0L0SQ78"/>
<proteinExistence type="predicted"/>
<dbReference type="PROSITE" id="PS50071">
    <property type="entry name" value="HOMEOBOX_2"/>
    <property type="match status" value="1"/>
</dbReference>
<dbReference type="AlphaFoldDB" id="A0A0L0SQ78"/>
<accession>A0A0L0SQ78</accession>
<dbReference type="InterPro" id="IPR050453">
    <property type="entry name" value="LIM_Homeobox_TF"/>
</dbReference>
<gene>
    <name evidence="9" type="ORF">AMAG_10054</name>
</gene>
<dbReference type="PANTHER" id="PTHR24208:SF166">
    <property type="entry name" value="LIM HOMEOBOX TRANSCRIPTION FACTOR 1 ALPHA, ISOFORM B"/>
    <property type="match status" value="1"/>
</dbReference>
<dbReference type="SMART" id="SM00389">
    <property type="entry name" value="HOX"/>
    <property type="match status" value="1"/>
</dbReference>
<evidence type="ECO:0000256" key="7">
    <source>
        <dbReference type="SAM" id="MobiDB-lite"/>
    </source>
</evidence>
<dbReference type="eggNOG" id="KOG0490">
    <property type="taxonomic scope" value="Eukaryota"/>
</dbReference>
<evidence type="ECO:0000256" key="2">
    <source>
        <dbReference type="ARBA" id="ARBA00023125"/>
    </source>
</evidence>
<dbReference type="EMBL" id="GG745345">
    <property type="protein sequence ID" value="KNE64703.1"/>
    <property type="molecule type" value="Genomic_DNA"/>
</dbReference>
<dbReference type="InterPro" id="IPR017970">
    <property type="entry name" value="Homeobox_CS"/>
</dbReference>